<dbReference type="RefSeq" id="WP_002176392.1">
    <property type="nucleotide sequence ID" value="NZ_AKWD02000005.1"/>
</dbReference>
<gene>
    <name evidence="4" type="primary">sph_1</name>
    <name evidence="4" type="ORF">LEP1GSC172_0443</name>
</gene>
<dbReference type="GO" id="GO:0004767">
    <property type="term" value="F:sphingomyelin phosphodiesterase activity"/>
    <property type="evidence" value="ECO:0007669"/>
    <property type="project" value="UniProtKB-EC"/>
</dbReference>
<dbReference type="STRING" id="28182.GCA_001568325_02731"/>
<dbReference type="InterPro" id="IPR005135">
    <property type="entry name" value="Endo/exonuclease/phosphatase"/>
</dbReference>
<proteinExistence type="predicted"/>
<dbReference type="EC" id="3.1.4.12" evidence="4"/>
<evidence type="ECO:0000256" key="2">
    <source>
        <dbReference type="ARBA" id="ARBA00022801"/>
    </source>
</evidence>
<keyword evidence="2 4" id="KW-0378">Hydrolase</keyword>
<dbReference type="EMBL" id="AKWD02000005">
    <property type="protein sequence ID" value="EMO55858.1"/>
    <property type="molecule type" value="Genomic_DNA"/>
</dbReference>
<evidence type="ECO:0000259" key="3">
    <source>
        <dbReference type="Pfam" id="PF03372"/>
    </source>
</evidence>
<dbReference type="OrthoDB" id="338539at2"/>
<dbReference type="AlphaFoldDB" id="M6W215"/>
<dbReference type="CDD" id="cd09078">
    <property type="entry name" value="nSMase"/>
    <property type="match status" value="1"/>
</dbReference>
<sequence length="561" mass="64769">MKLKRNIVRKKSIEAEIGRILVCCFFLFSLNCLPDRHSSSNNNLLLSLLFSEDHINVGYRSTSAERMGSTKYDTANDGELGVKILNYNLSMPSTKYFTTKHWGQEERAKLLLNSQHIQQQDVIVLEGVVNENSQKILSDGLRYQYPYQTSVLGAGRENWNNTLGGDFFGTSWLRDNGGIMILSKWPIEEKIQYIYENGTGRSYFPQPVQGFLYVKLNKHGQLIHVIGASVILGNSSALSHLPAKDIRKTQYGEIKNFINMKDISKNEMVFVVGNFGTEKGSNEYKEMLSILRVNEPHYVGISKIWDPKKNPFAAYFQQIGSSSHQKLNYPNYVFVSSDHSQPPVWQNLAYDPTSKKYWKTKAYESDEYSDYYPVYGFVYADSLTPTFSAHKKKYDRVSLEAIVTNKKIQADPKNRYGWLKVNTTEETPYTTFNLYQEGAEPNCIQSGRIRIEVSEELNYFWDYWLKGGAGNYAYYTNWNVGSDLLEVINLGKNSCLEDGIQIAFKDYDIITQGYYILTNWMSGSWGEYIFLWKDYIGPMESFYLRLDKTPAQNWKKDLIYR</sequence>
<feature type="domain" description="Endonuclease/exonuclease/phosphatase" evidence="3">
    <location>
        <begin position="106"/>
        <end position="311"/>
    </location>
</feature>
<dbReference type="InterPro" id="IPR017766">
    <property type="entry name" value="Sphingomyelinase/PLipase_C"/>
</dbReference>
<name>M6W215_9LEPT</name>
<dbReference type="PANTHER" id="PTHR16320">
    <property type="entry name" value="SPHINGOMYELINASE FAMILY MEMBER"/>
    <property type="match status" value="1"/>
</dbReference>
<reference evidence="4 5" key="1">
    <citation type="submission" date="2013-01" db="EMBL/GenBank/DDBJ databases">
        <authorList>
            <person name="Harkins D.M."/>
            <person name="Durkin A.S."/>
            <person name="Brinkac L.M."/>
            <person name="Haft D.H."/>
            <person name="Selengut J.D."/>
            <person name="Sanka R."/>
            <person name="DePew J."/>
            <person name="Purushe J."/>
            <person name="Matthias M.A."/>
            <person name="Vinetz J.M."/>
            <person name="Sutton G.G."/>
            <person name="Nierman W.C."/>
            <person name="Fouts D.E."/>
        </authorList>
    </citation>
    <scope>NUCLEOTIDE SEQUENCE [LARGE SCALE GENOMIC DNA]</scope>
    <source>
        <strain evidence="4 5">HAI1536</strain>
    </source>
</reference>
<comment type="caution">
    <text evidence="4">The sequence shown here is derived from an EMBL/GenBank/DDBJ whole genome shotgun (WGS) entry which is preliminary data.</text>
</comment>
<dbReference type="Proteomes" id="UP000012112">
    <property type="component" value="Unassembled WGS sequence"/>
</dbReference>
<dbReference type="GO" id="GO:0005576">
    <property type="term" value="C:extracellular region"/>
    <property type="evidence" value="ECO:0007669"/>
    <property type="project" value="InterPro"/>
</dbReference>
<evidence type="ECO:0000313" key="5">
    <source>
        <dbReference type="Proteomes" id="UP000012112"/>
    </source>
</evidence>
<dbReference type="InterPro" id="IPR038772">
    <property type="entry name" value="Sph/SMPD2-like"/>
</dbReference>
<dbReference type="Gene3D" id="3.60.10.10">
    <property type="entry name" value="Endonuclease/exonuclease/phosphatase"/>
    <property type="match status" value="1"/>
</dbReference>
<dbReference type="InterPro" id="IPR036691">
    <property type="entry name" value="Endo/exonu/phosph_ase_sf"/>
</dbReference>
<evidence type="ECO:0000313" key="4">
    <source>
        <dbReference type="EMBL" id="EMO55858.1"/>
    </source>
</evidence>
<dbReference type="SUPFAM" id="SSF56219">
    <property type="entry name" value="DNase I-like"/>
    <property type="match status" value="1"/>
</dbReference>
<protein>
    <submittedName>
        <fullName evidence="4">Sphingomyelin phosphodiesterase</fullName>
        <ecNumber evidence="4">3.1.4.12</ecNumber>
    </submittedName>
</protein>
<dbReference type="Pfam" id="PF03372">
    <property type="entry name" value="Exo_endo_phos"/>
    <property type="match status" value="1"/>
</dbReference>
<dbReference type="NCBIfam" id="TIGR03395">
    <property type="entry name" value="sphingomy"/>
    <property type="match status" value="1"/>
</dbReference>
<evidence type="ECO:0000256" key="1">
    <source>
        <dbReference type="ARBA" id="ARBA00022729"/>
    </source>
</evidence>
<dbReference type="PANTHER" id="PTHR16320:SF23">
    <property type="entry name" value="SPHINGOMYELINASE C 1"/>
    <property type="match status" value="1"/>
</dbReference>
<organism evidence="4 5">
    <name type="scientific">Leptospira noguchii</name>
    <dbReference type="NCBI Taxonomy" id="28182"/>
    <lineage>
        <taxon>Bacteria</taxon>
        <taxon>Pseudomonadati</taxon>
        <taxon>Spirochaetota</taxon>
        <taxon>Spirochaetia</taxon>
        <taxon>Leptospirales</taxon>
        <taxon>Leptospiraceae</taxon>
        <taxon>Leptospira</taxon>
    </lineage>
</organism>
<accession>M6W215</accession>
<keyword evidence="1" id="KW-0732">Signal</keyword>